<dbReference type="SUPFAM" id="SSF81383">
    <property type="entry name" value="F-box domain"/>
    <property type="match status" value="1"/>
</dbReference>
<proteinExistence type="predicted"/>
<evidence type="ECO:0000313" key="3">
    <source>
        <dbReference type="Proteomes" id="UP000027265"/>
    </source>
</evidence>
<organism evidence="2 3">
    <name type="scientific">Jaapia argillacea MUCL 33604</name>
    <dbReference type="NCBI Taxonomy" id="933084"/>
    <lineage>
        <taxon>Eukaryota</taxon>
        <taxon>Fungi</taxon>
        <taxon>Dikarya</taxon>
        <taxon>Basidiomycota</taxon>
        <taxon>Agaricomycotina</taxon>
        <taxon>Agaricomycetes</taxon>
        <taxon>Agaricomycetidae</taxon>
        <taxon>Jaapiales</taxon>
        <taxon>Jaapiaceae</taxon>
        <taxon>Jaapia</taxon>
    </lineage>
</organism>
<dbReference type="AlphaFoldDB" id="A0A067PY16"/>
<name>A0A067PY16_9AGAM</name>
<dbReference type="Pfam" id="PF12937">
    <property type="entry name" value="F-box-like"/>
    <property type="match status" value="1"/>
</dbReference>
<evidence type="ECO:0000313" key="2">
    <source>
        <dbReference type="EMBL" id="KDQ58770.1"/>
    </source>
</evidence>
<gene>
    <name evidence="2" type="ORF">JAAARDRAFT_206617</name>
</gene>
<dbReference type="InterPro" id="IPR036047">
    <property type="entry name" value="F-box-like_dom_sf"/>
</dbReference>
<reference evidence="3" key="1">
    <citation type="journal article" date="2014" name="Proc. Natl. Acad. Sci. U.S.A.">
        <title>Extensive sampling of basidiomycete genomes demonstrates inadequacy of the white-rot/brown-rot paradigm for wood decay fungi.</title>
        <authorList>
            <person name="Riley R."/>
            <person name="Salamov A.A."/>
            <person name="Brown D.W."/>
            <person name="Nagy L.G."/>
            <person name="Floudas D."/>
            <person name="Held B.W."/>
            <person name="Levasseur A."/>
            <person name="Lombard V."/>
            <person name="Morin E."/>
            <person name="Otillar R."/>
            <person name="Lindquist E.A."/>
            <person name="Sun H."/>
            <person name="LaButti K.M."/>
            <person name="Schmutz J."/>
            <person name="Jabbour D."/>
            <person name="Luo H."/>
            <person name="Baker S.E."/>
            <person name="Pisabarro A.G."/>
            <person name="Walton J.D."/>
            <person name="Blanchette R.A."/>
            <person name="Henrissat B."/>
            <person name="Martin F."/>
            <person name="Cullen D."/>
            <person name="Hibbett D.S."/>
            <person name="Grigoriev I.V."/>
        </authorList>
    </citation>
    <scope>NUCLEOTIDE SEQUENCE [LARGE SCALE GENOMIC DNA]</scope>
    <source>
        <strain evidence="3">MUCL 33604</strain>
    </source>
</reference>
<dbReference type="EMBL" id="KL197717">
    <property type="protein sequence ID" value="KDQ58770.1"/>
    <property type="molecule type" value="Genomic_DNA"/>
</dbReference>
<dbReference type="OrthoDB" id="3232239at2759"/>
<sequence>MSLVFVNNLAPFLLHDVFAAAQKAHTARLRHGLGTRLLTSPPPLSPPRQQVQIMLFYASPTSTSAVDELFEGLNITMPSESDRSESHPPIQLPVEICGHIFEFLTNPGDLSRVCLSSRTFHDEASRLLYRSINLENVEARIAYTHAVIEYPYLGERVISLKIPLEGEDDDYLPEVFPLLTNLQSLCIPSLDSADGNTFPEDHFRQTTFRLRSFHNHTFRIQGTFDFLSKQPELVEWTQEQISFYPKEGFTLPTGFLPNLHTMSIDAEVVFAFTTIPPVTRLKIRFWHLTADEELRTYKNLGRFRGALTNLCLHHWDADNPFVARVVLGMLAEETPGIKHLCLVGFNVEDFDLIPSPHQVGPSFFEVLSTILPLLPHLETFLWIPRDEPESSITYKISDEEVQDLTQFLTVFPRSLTAFVFAVGWNGRTHELASYGKDPSGVWSRRTERPVSVEVWGEALI</sequence>
<protein>
    <recommendedName>
        <fullName evidence="1">F-box domain-containing protein</fullName>
    </recommendedName>
</protein>
<evidence type="ECO:0000259" key="1">
    <source>
        <dbReference type="Pfam" id="PF12937"/>
    </source>
</evidence>
<dbReference type="HOGENOM" id="CLU_062057_1_0_1"/>
<accession>A0A067PY16</accession>
<dbReference type="InParanoid" id="A0A067PY16"/>
<dbReference type="CDD" id="cd09917">
    <property type="entry name" value="F-box_SF"/>
    <property type="match status" value="1"/>
</dbReference>
<dbReference type="InterPro" id="IPR001810">
    <property type="entry name" value="F-box_dom"/>
</dbReference>
<keyword evidence="3" id="KW-1185">Reference proteome</keyword>
<dbReference type="Proteomes" id="UP000027265">
    <property type="component" value="Unassembled WGS sequence"/>
</dbReference>
<feature type="domain" description="F-box" evidence="1">
    <location>
        <begin position="91"/>
        <end position="134"/>
    </location>
</feature>